<organism evidence="2 3">
    <name type="scientific">Coprinopsis cinerea (strain Okayama-7 / 130 / ATCC MYA-4618 / FGSC 9003)</name>
    <name type="common">Inky cap fungus</name>
    <name type="synonym">Hormographiella aspergillata</name>
    <dbReference type="NCBI Taxonomy" id="240176"/>
    <lineage>
        <taxon>Eukaryota</taxon>
        <taxon>Fungi</taxon>
        <taxon>Dikarya</taxon>
        <taxon>Basidiomycota</taxon>
        <taxon>Agaricomycotina</taxon>
        <taxon>Agaricomycetes</taxon>
        <taxon>Agaricomycetidae</taxon>
        <taxon>Agaricales</taxon>
        <taxon>Agaricineae</taxon>
        <taxon>Psathyrellaceae</taxon>
        <taxon>Coprinopsis</taxon>
    </lineage>
</organism>
<keyword evidence="1" id="KW-0732">Signal</keyword>
<dbReference type="KEGG" id="cci:CC1G_09983"/>
<accession>A8NDH0</accession>
<reference evidence="2 3" key="1">
    <citation type="journal article" date="2010" name="Proc. Natl. Acad. Sci. U.S.A.">
        <title>Insights into evolution of multicellular fungi from the assembled chromosomes of the mushroom Coprinopsis cinerea (Coprinus cinereus).</title>
        <authorList>
            <person name="Stajich J.E."/>
            <person name="Wilke S.K."/>
            <person name="Ahren D."/>
            <person name="Au C.H."/>
            <person name="Birren B.W."/>
            <person name="Borodovsky M."/>
            <person name="Burns C."/>
            <person name="Canback B."/>
            <person name="Casselton L.A."/>
            <person name="Cheng C.K."/>
            <person name="Deng J."/>
            <person name="Dietrich F.S."/>
            <person name="Fargo D.C."/>
            <person name="Farman M.L."/>
            <person name="Gathman A.C."/>
            <person name="Goldberg J."/>
            <person name="Guigo R."/>
            <person name="Hoegger P.J."/>
            <person name="Hooker J.B."/>
            <person name="Huggins A."/>
            <person name="James T.Y."/>
            <person name="Kamada T."/>
            <person name="Kilaru S."/>
            <person name="Kodira C."/>
            <person name="Kues U."/>
            <person name="Kupfer D."/>
            <person name="Kwan H.S."/>
            <person name="Lomsadze A."/>
            <person name="Li W."/>
            <person name="Lilly W.W."/>
            <person name="Ma L.J."/>
            <person name="Mackey A.J."/>
            <person name="Manning G."/>
            <person name="Martin F."/>
            <person name="Muraguchi H."/>
            <person name="Natvig D.O."/>
            <person name="Palmerini H."/>
            <person name="Ramesh M.A."/>
            <person name="Rehmeyer C.J."/>
            <person name="Roe B.A."/>
            <person name="Shenoy N."/>
            <person name="Stanke M."/>
            <person name="Ter-Hovhannisyan V."/>
            <person name="Tunlid A."/>
            <person name="Velagapudi R."/>
            <person name="Vision T.J."/>
            <person name="Zeng Q."/>
            <person name="Zolan M.E."/>
            <person name="Pukkila P.J."/>
        </authorList>
    </citation>
    <scope>NUCLEOTIDE SEQUENCE [LARGE SCALE GENOMIC DNA]</scope>
    <source>
        <strain evidence="3">Okayama-7 / 130 / ATCC MYA-4618 / FGSC 9003</strain>
    </source>
</reference>
<dbReference type="InParanoid" id="A8NDH0"/>
<feature type="chain" id="PRO_5002727138" description="Secreted protein" evidence="1">
    <location>
        <begin position="19"/>
        <end position="166"/>
    </location>
</feature>
<sequence length="166" mass="17800">MIKRPFVTLFLVLTAALALPQIPTPDVNADVQKVDDDPTLTLAAETSECPEIVPGPGLPSLASLNLTSADLCKSPEEFRATFLGESELADAEPKKLVKRYTPWCNSGSPRLDVAKAQGCYNYLYALGSTTCHVPTTGSRFCHSASGSKDVAWYGTSGNGWSTQSTW</sequence>
<dbReference type="EMBL" id="AACS02000009">
    <property type="protein sequence ID" value="EAU89014.2"/>
    <property type="molecule type" value="Genomic_DNA"/>
</dbReference>
<dbReference type="AlphaFoldDB" id="A8NDH0"/>
<name>A8NDH0_COPC7</name>
<proteinExistence type="predicted"/>
<evidence type="ECO:0000313" key="3">
    <source>
        <dbReference type="Proteomes" id="UP000001861"/>
    </source>
</evidence>
<dbReference type="RefSeq" id="XP_001832769.2">
    <property type="nucleotide sequence ID" value="XM_001832717.2"/>
</dbReference>
<dbReference type="HOGENOM" id="CLU_101873_1_0_1"/>
<dbReference type="GeneID" id="6009257"/>
<evidence type="ECO:0000256" key="1">
    <source>
        <dbReference type="SAM" id="SignalP"/>
    </source>
</evidence>
<protein>
    <recommendedName>
        <fullName evidence="4">Secreted protein</fullName>
    </recommendedName>
</protein>
<gene>
    <name evidence="2" type="ORF">CC1G_09983</name>
</gene>
<evidence type="ECO:0008006" key="4">
    <source>
        <dbReference type="Google" id="ProtNLM"/>
    </source>
</evidence>
<evidence type="ECO:0000313" key="2">
    <source>
        <dbReference type="EMBL" id="EAU89014.2"/>
    </source>
</evidence>
<feature type="signal peptide" evidence="1">
    <location>
        <begin position="1"/>
        <end position="18"/>
    </location>
</feature>
<dbReference type="Proteomes" id="UP000001861">
    <property type="component" value="Unassembled WGS sequence"/>
</dbReference>
<keyword evidence="3" id="KW-1185">Reference proteome</keyword>
<comment type="caution">
    <text evidence="2">The sequence shown here is derived from an EMBL/GenBank/DDBJ whole genome shotgun (WGS) entry which is preliminary data.</text>
</comment>
<dbReference type="OrthoDB" id="2686356at2759"/>
<dbReference type="VEuPathDB" id="FungiDB:CC1G_09983"/>